<evidence type="ECO:0000313" key="3">
    <source>
        <dbReference type="Proteomes" id="UP001163152"/>
    </source>
</evidence>
<evidence type="ECO:0000259" key="1">
    <source>
        <dbReference type="Pfam" id="PF18171"/>
    </source>
</evidence>
<dbReference type="InterPro" id="IPR041482">
    <property type="entry name" value="LSDAT_prok"/>
</dbReference>
<name>A0A9E9C8W1_9CYAN</name>
<dbReference type="Pfam" id="PF18171">
    <property type="entry name" value="LSDAT_prok"/>
    <property type="match status" value="1"/>
</dbReference>
<evidence type="ECO:0000313" key="2">
    <source>
        <dbReference type="EMBL" id="WAL60723.1"/>
    </source>
</evidence>
<dbReference type="KEGG" id="tsin:OXH18_01620"/>
<proteinExistence type="predicted"/>
<dbReference type="RefSeq" id="WP_268610683.1">
    <property type="nucleotide sequence ID" value="NZ_CP113797.1"/>
</dbReference>
<dbReference type="Proteomes" id="UP001163152">
    <property type="component" value="Chromosome"/>
</dbReference>
<reference evidence="2" key="1">
    <citation type="submission" date="2022-12" db="EMBL/GenBank/DDBJ databases">
        <title>Polyphasic identification of a Novel Hot-Spring Cyanobacterium Ocullathermofonsia sinensis gen nov. sp. nov. and Genomic Insights on its Adaptations to the Thermal Habitat.</title>
        <authorList>
            <person name="Daroch M."/>
            <person name="Tang J."/>
            <person name="Jiang Y."/>
        </authorList>
    </citation>
    <scope>NUCLEOTIDE SEQUENCE</scope>
    <source>
        <strain evidence="2">PKUAC-SCTA174</strain>
    </source>
</reference>
<sequence>MLSSNLSSLLLTFSSGQTAKAIEVPIWQALPSALEAVGLSKSRPVLVLIGGACQLDPEDSHCLHSLFVEFLAPVVEELGITVVDGGTDAGVMRLMGQARAAINASFPLVGVVPVGKVHLPNANTPGKHGLEPHHTHFILIPGQRWGDESRWIATIASLLSNGEKSLTLLINGGTIASVDVQSSIAEGRPVMVMAGTGRLADQIAVAMQRPELAFPPLSALIHMGAEINGLTVCDATQSTQQLSHAFKDFFAIDTPADKASEVMTSTAVL</sequence>
<protein>
    <recommendedName>
        <fullName evidence="1">LSDAT prokaryote domain-containing protein</fullName>
    </recommendedName>
</protein>
<feature type="domain" description="LSDAT prokaryote" evidence="1">
    <location>
        <begin position="43"/>
        <end position="211"/>
    </location>
</feature>
<organism evidence="2 3">
    <name type="scientific">Thermocoleostomius sinensis A174</name>
    <dbReference type="NCBI Taxonomy" id="2016057"/>
    <lineage>
        <taxon>Bacteria</taxon>
        <taxon>Bacillati</taxon>
        <taxon>Cyanobacteriota</taxon>
        <taxon>Cyanophyceae</taxon>
        <taxon>Oculatellales</taxon>
        <taxon>Oculatellaceae</taxon>
        <taxon>Thermocoleostomius</taxon>
    </lineage>
</organism>
<dbReference type="EMBL" id="CP113797">
    <property type="protein sequence ID" value="WAL60723.1"/>
    <property type="molecule type" value="Genomic_DNA"/>
</dbReference>
<dbReference type="AlphaFoldDB" id="A0A9E9C8W1"/>
<keyword evidence="3" id="KW-1185">Reference proteome</keyword>
<accession>A0A9E9C8W1</accession>
<gene>
    <name evidence="2" type="ORF">OXH18_01620</name>
</gene>